<feature type="active site" description="Proton donor" evidence="8">
    <location>
        <position position="100"/>
    </location>
</feature>
<evidence type="ECO:0000313" key="11">
    <source>
        <dbReference type="Proteomes" id="UP000190897"/>
    </source>
</evidence>
<keyword evidence="9" id="KW-1133">Transmembrane helix</keyword>
<evidence type="ECO:0000256" key="9">
    <source>
        <dbReference type="SAM" id="Phobius"/>
    </source>
</evidence>
<keyword evidence="4 8" id="KW-0566">Pantothenate biosynthesis</keyword>
<feature type="binding site" evidence="8">
    <location>
        <position position="239"/>
    </location>
    <ligand>
        <name>ATP</name>
        <dbReference type="ChEBI" id="CHEBI:30616"/>
    </ligand>
</feature>
<dbReference type="SUPFAM" id="SSF52374">
    <property type="entry name" value="Nucleotidylyl transferase"/>
    <property type="match status" value="1"/>
</dbReference>
<evidence type="ECO:0000256" key="5">
    <source>
        <dbReference type="ARBA" id="ARBA00022741"/>
    </source>
</evidence>
<dbReference type="EMBL" id="FUZA01000001">
    <property type="protein sequence ID" value="SKB60419.1"/>
    <property type="molecule type" value="Genomic_DNA"/>
</dbReference>
<accession>A0A1T5CLU5</accession>
<dbReference type="STRING" id="651661.SAMN05660293_01369"/>
<dbReference type="UniPathway" id="UPA00028">
    <property type="reaction ID" value="UER00005"/>
</dbReference>
<protein>
    <recommendedName>
        <fullName evidence="8">Pantothenate synthetase</fullName>
        <shortName evidence="8">PS</shortName>
        <ecNumber evidence="8">6.3.2.1</ecNumber>
    </recommendedName>
    <alternativeName>
        <fullName evidence="8">Pantoate--beta-alanine ligase</fullName>
    </alternativeName>
    <alternativeName>
        <fullName evidence="8">Pantoate-activating enzyme</fullName>
    </alternativeName>
</protein>
<name>A0A1T5CLU5_9BACT</name>
<comment type="function">
    <text evidence="8">Catalyzes the condensation of pantoate with beta-alanine in an ATP-dependent reaction via a pantoyl-adenylate intermediate.</text>
</comment>
<evidence type="ECO:0000256" key="7">
    <source>
        <dbReference type="ARBA" id="ARBA00048258"/>
    </source>
</evidence>
<evidence type="ECO:0000256" key="2">
    <source>
        <dbReference type="ARBA" id="ARBA00009256"/>
    </source>
</evidence>
<comment type="similarity">
    <text evidence="2 8">Belongs to the pantothenate synthetase family.</text>
</comment>
<dbReference type="FunFam" id="3.40.50.620:FF:000013">
    <property type="entry name" value="Pantothenate synthetase"/>
    <property type="match status" value="1"/>
</dbReference>
<dbReference type="InterPro" id="IPR003721">
    <property type="entry name" value="Pantoate_ligase"/>
</dbReference>
<feature type="binding site" evidence="8">
    <location>
        <begin position="210"/>
        <end position="213"/>
    </location>
    <ligand>
        <name>ATP</name>
        <dbReference type="ChEBI" id="CHEBI:30616"/>
    </ligand>
</feature>
<comment type="miscellaneous">
    <text evidence="8">The reaction proceeds by a bi uni uni bi ping pong mechanism.</text>
</comment>
<evidence type="ECO:0000256" key="3">
    <source>
        <dbReference type="ARBA" id="ARBA00022598"/>
    </source>
</evidence>
<feature type="transmembrane region" description="Helical" evidence="9">
    <location>
        <begin position="21"/>
        <end position="42"/>
    </location>
</feature>
<dbReference type="GO" id="GO:0005829">
    <property type="term" value="C:cytosol"/>
    <property type="evidence" value="ECO:0007669"/>
    <property type="project" value="TreeGrafter"/>
</dbReference>
<evidence type="ECO:0000256" key="6">
    <source>
        <dbReference type="ARBA" id="ARBA00022840"/>
    </source>
</evidence>
<keyword evidence="9" id="KW-0812">Transmembrane</keyword>
<keyword evidence="11" id="KW-1185">Reference proteome</keyword>
<dbReference type="InterPro" id="IPR042176">
    <property type="entry name" value="Pantoate_ligase_C"/>
</dbReference>
<dbReference type="PANTHER" id="PTHR21299">
    <property type="entry name" value="CYTIDYLATE KINASE/PANTOATE-BETA-ALANINE LIGASE"/>
    <property type="match status" value="1"/>
</dbReference>
<comment type="catalytic activity">
    <reaction evidence="7 8">
        <text>(R)-pantoate + beta-alanine + ATP = (R)-pantothenate + AMP + diphosphate + H(+)</text>
        <dbReference type="Rhea" id="RHEA:10912"/>
        <dbReference type="ChEBI" id="CHEBI:15378"/>
        <dbReference type="ChEBI" id="CHEBI:15980"/>
        <dbReference type="ChEBI" id="CHEBI:29032"/>
        <dbReference type="ChEBI" id="CHEBI:30616"/>
        <dbReference type="ChEBI" id="CHEBI:33019"/>
        <dbReference type="ChEBI" id="CHEBI:57966"/>
        <dbReference type="ChEBI" id="CHEBI:456215"/>
        <dbReference type="EC" id="6.3.2.1"/>
    </reaction>
</comment>
<dbReference type="InterPro" id="IPR014729">
    <property type="entry name" value="Rossmann-like_a/b/a_fold"/>
</dbReference>
<comment type="subcellular location">
    <subcellularLocation>
        <location evidence="8">Cytoplasm</location>
    </subcellularLocation>
</comment>
<feature type="binding site" evidence="8">
    <location>
        <position position="124"/>
    </location>
    <ligand>
        <name>(R)-pantoate</name>
        <dbReference type="ChEBI" id="CHEBI:15980"/>
    </ligand>
</feature>
<feature type="binding site" evidence="8">
    <location>
        <begin position="247"/>
        <end position="250"/>
    </location>
    <ligand>
        <name>ATP</name>
        <dbReference type="ChEBI" id="CHEBI:30616"/>
    </ligand>
</feature>
<keyword evidence="6 8" id="KW-0067">ATP-binding</keyword>
<dbReference type="Gene3D" id="3.30.1300.10">
    <property type="entry name" value="Pantoate-beta-alanine ligase, C-terminal domain"/>
    <property type="match status" value="1"/>
</dbReference>
<dbReference type="EC" id="6.3.2.1" evidence="8"/>
<dbReference type="Proteomes" id="UP000190897">
    <property type="component" value="Unassembled WGS sequence"/>
</dbReference>
<dbReference type="HAMAP" id="MF_00158">
    <property type="entry name" value="PanC"/>
    <property type="match status" value="1"/>
</dbReference>
<dbReference type="GO" id="GO:0015940">
    <property type="term" value="P:pantothenate biosynthetic process"/>
    <property type="evidence" value="ECO:0007669"/>
    <property type="project" value="UniProtKB-UniRule"/>
</dbReference>
<feature type="binding site" evidence="8">
    <location>
        <begin position="93"/>
        <end position="100"/>
    </location>
    <ligand>
        <name>ATP</name>
        <dbReference type="ChEBI" id="CHEBI:30616"/>
    </ligand>
</feature>
<comment type="subunit">
    <text evidence="8">Homodimer.</text>
</comment>
<evidence type="ECO:0000256" key="1">
    <source>
        <dbReference type="ARBA" id="ARBA00004990"/>
    </source>
</evidence>
<keyword evidence="5 8" id="KW-0547">Nucleotide-binding</keyword>
<evidence type="ECO:0000256" key="8">
    <source>
        <dbReference type="HAMAP-Rule" id="MF_00158"/>
    </source>
</evidence>
<dbReference type="NCBIfam" id="TIGR00018">
    <property type="entry name" value="panC"/>
    <property type="match status" value="1"/>
</dbReference>
<dbReference type="CDD" id="cd00560">
    <property type="entry name" value="PanC"/>
    <property type="match status" value="1"/>
</dbReference>
<feature type="binding site" evidence="8">
    <location>
        <position position="216"/>
    </location>
    <ligand>
        <name>(R)-pantoate</name>
        <dbReference type="ChEBI" id="CHEBI:15980"/>
    </ligand>
</feature>
<dbReference type="GO" id="GO:0005524">
    <property type="term" value="F:ATP binding"/>
    <property type="evidence" value="ECO:0007669"/>
    <property type="project" value="UniProtKB-KW"/>
</dbReference>
<keyword evidence="3 8" id="KW-0436">Ligase</keyword>
<reference evidence="11" key="1">
    <citation type="submission" date="2017-02" db="EMBL/GenBank/DDBJ databases">
        <authorList>
            <person name="Varghese N."/>
            <person name="Submissions S."/>
        </authorList>
    </citation>
    <scope>NUCLEOTIDE SEQUENCE [LARGE SCALE GENOMIC DNA]</scope>
    <source>
        <strain evidence="11">DSM 22270</strain>
    </source>
</reference>
<keyword evidence="9" id="KW-0472">Membrane</keyword>
<comment type="pathway">
    <text evidence="1 8">Cofactor biosynthesis; (R)-pantothenate biosynthesis; (R)-pantothenate from (R)-pantoate and beta-alanine: step 1/1.</text>
</comment>
<evidence type="ECO:0000256" key="4">
    <source>
        <dbReference type="ARBA" id="ARBA00022655"/>
    </source>
</evidence>
<dbReference type="Pfam" id="PF02569">
    <property type="entry name" value="Pantoate_ligase"/>
    <property type="match status" value="1"/>
</dbReference>
<gene>
    <name evidence="8" type="primary">panC</name>
    <name evidence="10" type="ORF">SAMN05660293_01369</name>
</gene>
<evidence type="ECO:0000313" key="10">
    <source>
        <dbReference type="EMBL" id="SKB60419.1"/>
    </source>
</evidence>
<dbReference type="Gene3D" id="3.40.50.620">
    <property type="entry name" value="HUPs"/>
    <property type="match status" value="1"/>
</dbReference>
<dbReference type="AlphaFoldDB" id="A0A1T5CLU5"/>
<organism evidence="10 11">
    <name type="scientific">Dyadobacter psychrophilus</name>
    <dbReference type="NCBI Taxonomy" id="651661"/>
    <lineage>
        <taxon>Bacteria</taxon>
        <taxon>Pseudomonadati</taxon>
        <taxon>Bacteroidota</taxon>
        <taxon>Cytophagia</taxon>
        <taxon>Cytophagales</taxon>
        <taxon>Spirosomataceae</taxon>
        <taxon>Dyadobacter</taxon>
    </lineage>
</organism>
<dbReference type="PANTHER" id="PTHR21299:SF1">
    <property type="entry name" value="PANTOATE--BETA-ALANINE LIGASE"/>
    <property type="match status" value="1"/>
</dbReference>
<dbReference type="GO" id="GO:0004592">
    <property type="term" value="F:pantoate-beta-alanine ligase activity"/>
    <property type="evidence" value="ECO:0007669"/>
    <property type="project" value="UniProtKB-UniRule"/>
</dbReference>
<keyword evidence="8" id="KW-0963">Cytoplasm</keyword>
<sequence length="343" mass="38015">MKKSFAKLYKKNGKIKKYSKLNVILRSVWDFPFQIIFIAFLLPDSILKSNSYGLITPSDFTFSMEVFTSIKGLRNFLDQQLSQQKTIGLIPTMGALHEGHISLVDASIKQNDITVASIFVNPTQFNNPEDLLKYPRTLEADCAMLEQAGCTAVFAPSVEEMYPEKSSLVINFGPLESVMEGASRPGHFNGVGIVVSKLFHIVSPHRAYFGQKDLQQVSIIKRLVADLAFNLELIVCPTIRETDGLAMSSRNRRLNDAERAIAPHIYRILEEAKSSLEAGKDVKQVIATATHAFNIIPEFKLDYFEVADVKTLQPISAIGTAGTNAICVAAFLGPVRLIDNVVF</sequence>
<feature type="binding site" evidence="8">
    <location>
        <position position="124"/>
    </location>
    <ligand>
        <name>beta-alanine</name>
        <dbReference type="ChEBI" id="CHEBI:57966"/>
    </ligand>
</feature>
<proteinExistence type="inferred from homology"/>